<dbReference type="InterPro" id="IPR036049">
    <property type="entry name" value="Ribosomal_uL29_sf"/>
</dbReference>
<keyword evidence="2 6" id="KW-0689">Ribosomal protein</keyword>
<evidence type="ECO:0000313" key="6">
    <source>
        <dbReference type="EMBL" id="AOM66658.1"/>
    </source>
</evidence>
<dbReference type="HAMAP" id="MF_00374">
    <property type="entry name" value="Ribosomal_uL29"/>
    <property type="match status" value="1"/>
</dbReference>
<dbReference type="RefSeq" id="YP_009297315.1">
    <property type="nucleotide sequence ID" value="NC_031175.1"/>
</dbReference>
<dbReference type="GO" id="GO:0006412">
    <property type="term" value="P:translation"/>
    <property type="evidence" value="ECO:0007669"/>
    <property type="project" value="InterPro"/>
</dbReference>
<organism evidence="6">
    <name type="scientific">Porphyridium sordidum</name>
    <name type="common">Red alga</name>
    <dbReference type="NCBI Taxonomy" id="28024"/>
    <lineage>
        <taxon>Eukaryota</taxon>
        <taxon>Rhodophyta</taxon>
        <taxon>Bangiophyceae</taxon>
        <taxon>Porphyridiales</taxon>
        <taxon>Porphyridiaceae</taxon>
        <taxon>Porphyridium</taxon>
    </lineage>
</organism>
<comment type="similarity">
    <text evidence="1">Belongs to the universal ribosomal protein uL29 family.</text>
</comment>
<dbReference type="InterPro" id="IPR050063">
    <property type="entry name" value="Ribosomal_protein_uL29"/>
</dbReference>
<evidence type="ECO:0000256" key="4">
    <source>
        <dbReference type="ARBA" id="ARBA00040028"/>
    </source>
</evidence>
<dbReference type="Pfam" id="PF00831">
    <property type="entry name" value="Ribosomal_L29"/>
    <property type="match status" value="1"/>
</dbReference>
<dbReference type="EMBL" id="KX284720">
    <property type="protein sequence ID" value="AOM66658.1"/>
    <property type="molecule type" value="Genomic_DNA"/>
</dbReference>
<geneLocation type="plastid" evidence="6"/>
<dbReference type="GO" id="GO:0022625">
    <property type="term" value="C:cytosolic large ribosomal subunit"/>
    <property type="evidence" value="ECO:0007669"/>
    <property type="project" value="TreeGrafter"/>
</dbReference>
<gene>
    <name evidence="6" type="primary">rpl29</name>
    <name evidence="6" type="ORF">Psor_183</name>
</gene>
<dbReference type="InterPro" id="IPR001854">
    <property type="entry name" value="Ribosomal_uL29"/>
</dbReference>
<proteinExistence type="inferred from homology"/>
<dbReference type="Gene3D" id="1.10.287.310">
    <property type="match status" value="1"/>
</dbReference>
<keyword evidence="3" id="KW-0687">Ribonucleoprotein</keyword>
<dbReference type="PANTHER" id="PTHR10916">
    <property type="entry name" value="60S RIBOSOMAL PROTEIN L35/50S RIBOSOMAL PROTEIN L29"/>
    <property type="match status" value="1"/>
</dbReference>
<dbReference type="PANTHER" id="PTHR10916:SF0">
    <property type="entry name" value="LARGE RIBOSOMAL SUBUNIT PROTEIN UL29C"/>
    <property type="match status" value="1"/>
</dbReference>
<protein>
    <recommendedName>
        <fullName evidence="4">Large ribosomal subunit protein uL29c</fullName>
    </recommendedName>
    <alternativeName>
        <fullName evidence="5">50S ribosomal protein L29, chloroplastic</fullName>
    </alternativeName>
</protein>
<dbReference type="GeneID" id="29073796"/>
<sequence>MAFSDFKSIRSMSNEEIEQAILTVKRELLELRISKATRQNVKSHLFKHKKRLLAQLLTSYSNK</sequence>
<keyword evidence="6" id="KW-0934">Plastid</keyword>
<evidence type="ECO:0000256" key="3">
    <source>
        <dbReference type="ARBA" id="ARBA00023274"/>
    </source>
</evidence>
<accession>A0A1C9CE36</accession>
<dbReference type="NCBIfam" id="TIGR00012">
    <property type="entry name" value="L29"/>
    <property type="match status" value="1"/>
</dbReference>
<evidence type="ECO:0000256" key="2">
    <source>
        <dbReference type="ARBA" id="ARBA00022980"/>
    </source>
</evidence>
<dbReference type="SUPFAM" id="SSF46561">
    <property type="entry name" value="Ribosomal protein L29 (L29p)"/>
    <property type="match status" value="1"/>
</dbReference>
<evidence type="ECO:0000256" key="5">
    <source>
        <dbReference type="ARBA" id="ARBA00042960"/>
    </source>
</evidence>
<dbReference type="GO" id="GO:0003735">
    <property type="term" value="F:structural constituent of ribosome"/>
    <property type="evidence" value="ECO:0007669"/>
    <property type="project" value="InterPro"/>
</dbReference>
<reference evidence="6" key="1">
    <citation type="journal article" date="2016" name="BMC Biol.">
        <title>Parallel evolution of highly conserved plastid genome architecture in red seaweeds and seed plants.</title>
        <authorList>
            <person name="Lee J."/>
            <person name="Cho C.H."/>
            <person name="Park S.I."/>
            <person name="Choi J.W."/>
            <person name="Song H.S."/>
            <person name="West J.A."/>
            <person name="Bhattacharya D."/>
            <person name="Yoon H.S."/>
        </authorList>
    </citation>
    <scope>NUCLEOTIDE SEQUENCE</scope>
</reference>
<evidence type="ECO:0000256" key="1">
    <source>
        <dbReference type="ARBA" id="ARBA00009254"/>
    </source>
</evidence>
<dbReference type="AlphaFoldDB" id="A0A1C9CE36"/>
<name>A0A1C9CE36_PORSO</name>